<evidence type="ECO:0000313" key="2">
    <source>
        <dbReference type="Proteomes" id="UP000246085"/>
    </source>
</evidence>
<sequence length="73" mass="7651">MAFNRHRRAGLVLATEEIGAQVIAVQGETSGADGIAATGAAAEEVLGSTIELSKQSQRLRDEVDLFLAQIRAA</sequence>
<organism evidence="1 2">
    <name type="scientific">Bradyrhizobium vignae</name>
    <dbReference type="NCBI Taxonomy" id="1549949"/>
    <lineage>
        <taxon>Bacteria</taxon>
        <taxon>Pseudomonadati</taxon>
        <taxon>Pseudomonadota</taxon>
        <taxon>Alphaproteobacteria</taxon>
        <taxon>Hyphomicrobiales</taxon>
        <taxon>Nitrobacteraceae</taxon>
        <taxon>Bradyrhizobium</taxon>
    </lineage>
</organism>
<dbReference type="AlphaFoldDB" id="A0A2U3QB52"/>
<dbReference type="KEGG" id="bvz:BRAD3257_8057"/>
<accession>A0A2U3QB52</accession>
<gene>
    <name evidence="1" type="ORF">BRAD3257_8057</name>
</gene>
<proteinExistence type="predicted"/>
<dbReference type="Proteomes" id="UP000246085">
    <property type="component" value="Chromosome BRAD3257"/>
</dbReference>
<protein>
    <recommendedName>
        <fullName evidence="3">Methyl-accepting chemotaxis protein</fullName>
    </recommendedName>
</protein>
<evidence type="ECO:0000313" key="1">
    <source>
        <dbReference type="EMBL" id="SPP98654.1"/>
    </source>
</evidence>
<dbReference type="RefSeq" id="WP_430648808.1">
    <property type="nucleotide sequence ID" value="NZ_LS398110.1"/>
</dbReference>
<evidence type="ECO:0008006" key="3">
    <source>
        <dbReference type="Google" id="ProtNLM"/>
    </source>
</evidence>
<dbReference type="EMBL" id="LS398110">
    <property type="protein sequence ID" value="SPP98654.1"/>
    <property type="molecule type" value="Genomic_DNA"/>
</dbReference>
<name>A0A2U3QB52_9BRAD</name>
<reference evidence="1 2" key="1">
    <citation type="submission" date="2018-03" db="EMBL/GenBank/DDBJ databases">
        <authorList>
            <person name="Gully D."/>
        </authorList>
    </citation>
    <scope>NUCLEOTIDE SEQUENCE [LARGE SCALE GENOMIC DNA]</scope>
    <source>
        <strain evidence="1">ORS3257</strain>
    </source>
</reference>